<dbReference type="InterPro" id="IPR046232">
    <property type="entry name" value="DUF6265"/>
</dbReference>
<sequence length="160" mass="18252">MKKISILLLLFVAVSSFSNETGWHTSVKSFHWLKGSWQMQTRRGVITEKWAVANDSTLSGESSITRADGTIIPLEKIELAFRKGHYYYIPTVKNQNGEQPVEFKITTHSEKGFVAENPQHDFPKRISYTLVNADSIHAVIDDGLETPVKKSNFYYSRKKD</sequence>
<evidence type="ECO:0000256" key="1">
    <source>
        <dbReference type="SAM" id="SignalP"/>
    </source>
</evidence>
<evidence type="ECO:0000313" key="4">
    <source>
        <dbReference type="Proteomes" id="UP000290204"/>
    </source>
</evidence>
<evidence type="ECO:0000313" key="3">
    <source>
        <dbReference type="EMBL" id="RXK60968.1"/>
    </source>
</evidence>
<feature type="chain" id="PRO_5020898593" description="DUF6265 domain-containing protein" evidence="1">
    <location>
        <begin position="19"/>
        <end position="160"/>
    </location>
</feature>
<keyword evidence="4" id="KW-1185">Reference proteome</keyword>
<dbReference type="Proteomes" id="UP000290204">
    <property type="component" value="Unassembled WGS sequence"/>
</dbReference>
<keyword evidence="1" id="KW-0732">Signal</keyword>
<dbReference type="EMBL" id="SDHW01000002">
    <property type="protein sequence ID" value="RXK60968.1"/>
    <property type="molecule type" value="Genomic_DNA"/>
</dbReference>
<dbReference type="RefSeq" id="WP_129130929.1">
    <property type="nucleotide sequence ID" value="NZ_SDHW01000002.1"/>
</dbReference>
<proteinExistence type="predicted"/>
<dbReference type="Pfam" id="PF19780">
    <property type="entry name" value="DUF6265"/>
    <property type="match status" value="1"/>
</dbReference>
<protein>
    <recommendedName>
        <fullName evidence="2">DUF6265 domain-containing protein</fullName>
    </recommendedName>
</protein>
<dbReference type="AlphaFoldDB" id="A0A4Q1CKQ3"/>
<evidence type="ECO:0000259" key="2">
    <source>
        <dbReference type="Pfam" id="PF19780"/>
    </source>
</evidence>
<feature type="signal peptide" evidence="1">
    <location>
        <begin position="1"/>
        <end position="18"/>
    </location>
</feature>
<name>A0A4Q1CKQ3_9BACT</name>
<comment type="caution">
    <text evidence="3">The sequence shown here is derived from an EMBL/GenBank/DDBJ whole genome shotgun (WGS) entry which is preliminary data.</text>
</comment>
<accession>A0A4Q1CKQ3</accession>
<gene>
    <name evidence="3" type="ORF">ESA94_10970</name>
</gene>
<dbReference type="OrthoDB" id="5382295at2"/>
<reference evidence="3 4" key="1">
    <citation type="submission" date="2019-01" db="EMBL/GenBank/DDBJ databases">
        <title>Lacibacter sp. strain TTM-7.</title>
        <authorList>
            <person name="Chen W.-M."/>
        </authorList>
    </citation>
    <scope>NUCLEOTIDE SEQUENCE [LARGE SCALE GENOMIC DNA]</scope>
    <source>
        <strain evidence="3 4">TTM-7</strain>
    </source>
</reference>
<organism evidence="3 4">
    <name type="scientific">Lacibacter luteus</name>
    <dbReference type="NCBI Taxonomy" id="2508719"/>
    <lineage>
        <taxon>Bacteria</taxon>
        <taxon>Pseudomonadati</taxon>
        <taxon>Bacteroidota</taxon>
        <taxon>Chitinophagia</taxon>
        <taxon>Chitinophagales</taxon>
        <taxon>Chitinophagaceae</taxon>
        <taxon>Lacibacter</taxon>
    </lineage>
</organism>
<feature type="domain" description="DUF6265" evidence="2">
    <location>
        <begin position="31"/>
        <end position="141"/>
    </location>
</feature>